<sequence>MTQKRILIVGGVAGGASCAARSRRLSEEAEIVIFERGSFVSFANCGLPYYVGNVIAEEKKLLVATTDLFKQRFNIEVRIKNEVLSIDRQNKKITVKNLTTNEIYQERYDALVLAPGASPIRPPLPGIDLPGIFALRTIPDSRRIRDWIAERQVKQAVVVGGGFIGLEMTENLVHRGIAVTLLEMTSQVIPILDREMVIPVQERLRAHGVQLCLEKEVTQFEQQENNILVSTRSGNRYPAQLVIIALGVRPESKLAIEAGLEIGDKGGIRVNEQMRTSDESIWAVGDAVEVRDYVTKEWTLIALAGPANRQGRIAADAIAGRSSTFRGVQGTAVCGIFGLTVANTGASEKTLKRLKMPYEKICLHPGHHVSYFPGAKPIDLKLLFSPKDGRILGAQAVGEEGVEKRIDVISMAIQRHSTVFDLEEAELCYAPQFGAAKDPVNFAGMIAANALRGDAPIAQWDGSDLTESVLVDVREVGEFEAGHVPGAINVPLSQLRDRLHELPKDKKILVYCQVGQRAYYATRILRLNGFNASNLTGGYKTWKSY</sequence>
<dbReference type="Gene3D" id="3.40.250.10">
    <property type="entry name" value="Rhodanese-like domain"/>
    <property type="match status" value="1"/>
</dbReference>
<keyword evidence="5" id="KW-0560">Oxidoreductase</keyword>
<dbReference type="Gene3D" id="3.50.50.60">
    <property type="entry name" value="FAD/NAD(P)-binding domain"/>
    <property type="match status" value="2"/>
</dbReference>
<evidence type="ECO:0000313" key="9">
    <source>
        <dbReference type="Proteomes" id="UP000186868"/>
    </source>
</evidence>
<name>A0A1U7HJQ9_9CYAN</name>
<proteinExistence type="inferred from homology"/>
<dbReference type="InterPro" id="IPR004099">
    <property type="entry name" value="Pyr_nucl-diS_OxRdtase_dimer"/>
</dbReference>
<dbReference type="SUPFAM" id="SSF55424">
    <property type="entry name" value="FAD/NAD-linked reductases, dimerisation (C-terminal) domain"/>
    <property type="match status" value="1"/>
</dbReference>
<evidence type="ECO:0000256" key="2">
    <source>
        <dbReference type="ARBA" id="ARBA00009130"/>
    </source>
</evidence>
<dbReference type="SUPFAM" id="SSF51905">
    <property type="entry name" value="FAD/NAD(P)-binding domain"/>
    <property type="match status" value="1"/>
</dbReference>
<keyword evidence="6" id="KW-0676">Redox-active center</keyword>
<evidence type="ECO:0000256" key="6">
    <source>
        <dbReference type="ARBA" id="ARBA00023284"/>
    </source>
</evidence>
<dbReference type="GO" id="GO:0016491">
    <property type="term" value="F:oxidoreductase activity"/>
    <property type="evidence" value="ECO:0007669"/>
    <property type="project" value="UniProtKB-KW"/>
</dbReference>
<protein>
    <submittedName>
        <fullName evidence="8">CoA-disulfide reductase</fullName>
    </submittedName>
</protein>
<dbReference type="Proteomes" id="UP000186868">
    <property type="component" value="Unassembled WGS sequence"/>
</dbReference>
<dbReference type="Pfam" id="PF00581">
    <property type="entry name" value="Rhodanese"/>
    <property type="match status" value="1"/>
</dbReference>
<dbReference type="InterPro" id="IPR036873">
    <property type="entry name" value="Rhodanese-like_dom_sf"/>
</dbReference>
<dbReference type="EMBL" id="MRCB01000008">
    <property type="protein sequence ID" value="OKH23822.1"/>
    <property type="molecule type" value="Genomic_DNA"/>
</dbReference>
<dbReference type="InterPro" id="IPR001307">
    <property type="entry name" value="Thiosulphate_STrfase_CS"/>
</dbReference>
<dbReference type="GO" id="GO:0004792">
    <property type="term" value="F:thiosulfate-cyanide sulfurtransferase activity"/>
    <property type="evidence" value="ECO:0007669"/>
    <property type="project" value="InterPro"/>
</dbReference>
<dbReference type="PANTHER" id="PTHR43429">
    <property type="entry name" value="PYRIDINE NUCLEOTIDE-DISULFIDE OXIDOREDUCTASE DOMAIN-CONTAINING"/>
    <property type="match status" value="1"/>
</dbReference>
<comment type="similarity">
    <text evidence="2">Belongs to the class-III pyridine nucleotide-disulfide oxidoreductase family.</text>
</comment>
<dbReference type="CDD" id="cd01524">
    <property type="entry name" value="RHOD_Pyr_redox"/>
    <property type="match status" value="1"/>
</dbReference>
<comment type="cofactor">
    <cofactor evidence="1">
        <name>FAD</name>
        <dbReference type="ChEBI" id="CHEBI:57692"/>
    </cofactor>
</comment>
<dbReference type="Pfam" id="PF02852">
    <property type="entry name" value="Pyr_redox_dim"/>
    <property type="match status" value="1"/>
</dbReference>
<evidence type="ECO:0000256" key="4">
    <source>
        <dbReference type="ARBA" id="ARBA00022827"/>
    </source>
</evidence>
<dbReference type="SUPFAM" id="SSF52821">
    <property type="entry name" value="Rhodanese/Cell cycle control phosphatase"/>
    <property type="match status" value="1"/>
</dbReference>
<dbReference type="SMART" id="SM00450">
    <property type="entry name" value="RHOD"/>
    <property type="match status" value="1"/>
</dbReference>
<feature type="domain" description="Rhodanese" evidence="7">
    <location>
        <begin position="464"/>
        <end position="544"/>
    </location>
</feature>
<dbReference type="InterPro" id="IPR050260">
    <property type="entry name" value="FAD-bd_OxRdtase"/>
</dbReference>
<evidence type="ECO:0000313" key="8">
    <source>
        <dbReference type="EMBL" id="OKH23822.1"/>
    </source>
</evidence>
<dbReference type="Pfam" id="PF07992">
    <property type="entry name" value="Pyr_redox_2"/>
    <property type="match status" value="1"/>
</dbReference>
<dbReference type="PROSITE" id="PS00380">
    <property type="entry name" value="RHODANESE_1"/>
    <property type="match status" value="1"/>
</dbReference>
<dbReference type="PRINTS" id="PR00368">
    <property type="entry name" value="FADPNR"/>
</dbReference>
<dbReference type="RefSeq" id="WP_073599294.1">
    <property type="nucleotide sequence ID" value="NZ_MRCB01000008.1"/>
</dbReference>
<dbReference type="PANTHER" id="PTHR43429:SF1">
    <property type="entry name" value="NAD(P)H SULFUR OXIDOREDUCTASE (COA-DEPENDENT)"/>
    <property type="match status" value="1"/>
</dbReference>
<reference evidence="8 9" key="1">
    <citation type="submission" date="2016-11" db="EMBL/GenBank/DDBJ databases">
        <title>Draft Genome Sequences of Nine Cyanobacterial Strains from Diverse Habitats.</title>
        <authorList>
            <person name="Zhu T."/>
            <person name="Hou S."/>
            <person name="Lu X."/>
            <person name="Hess W.R."/>
        </authorList>
    </citation>
    <scope>NUCLEOTIDE SEQUENCE [LARGE SCALE GENOMIC DNA]</scope>
    <source>
        <strain evidence="8 9">NIES-593</strain>
    </source>
</reference>
<dbReference type="AlphaFoldDB" id="A0A1U7HJQ9"/>
<comment type="caution">
    <text evidence="8">The sequence shown here is derived from an EMBL/GenBank/DDBJ whole genome shotgun (WGS) entry which is preliminary data.</text>
</comment>
<dbReference type="InterPro" id="IPR001763">
    <property type="entry name" value="Rhodanese-like_dom"/>
</dbReference>
<accession>A0A1U7HJQ9</accession>
<dbReference type="OrthoDB" id="9792592at2"/>
<dbReference type="InterPro" id="IPR023753">
    <property type="entry name" value="FAD/NAD-binding_dom"/>
</dbReference>
<keyword evidence="4" id="KW-0274">FAD</keyword>
<dbReference type="InterPro" id="IPR036188">
    <property type="entry name" value="FAD/NAD-bd_sf"/>
</dbReference>
<gene>
    <name evidence="8" type="ORF">NIES593_09205</name>
</gene>
<evidence type="ECO:0000256" key="3">
    <source>
        <dbReference type="ARBA" id="ARBA00022630"/>
    </source>
</evidence>
<organism evidence="8 9">
    <name type="scientific">Hydrococcus rivularis NIES-593</name>
    <dbReference type="NCBI Taxonomy" id="1921803"/>
    <lineage>
        <taxon>Bacteria</taxon>
        <taxon>Bacillati</taxon>
        <taxon>Cyanobacteriota</taxon>
        <taxon>Cyanophyceae</taxon>
        <taxon>Pleurocapsales</taxon>
        <taxon>Hydrococcaceae</taxon>
        <taxon>Hydrococcus</taxon>
    </lineage>
</organism>
<keyword evidence="3" id="KW-0285">Flavoprotein</keyword>
<evidence type="ECO:0000256" key="1">
    <source>
        <dbReference type="ARBA" id="ARBA00001974"/>
    </source>
</evidence>
<evidence type="ECO:0000256" key="5">
    <source>
        <dbReference type="ARBA" id="ARBA00023002"/>
    </source>
</evidence>
<dbReference type="InterPro" id="IPR016156">
    <property type="entry name" value="FAD/NAD-linked_Rdtase_dimer_sf"/>
</dbReference>
<dbReference type="PROSITE" id="PS50206">
    <property type="entry name" value="RHODANESE_3"/>
    <property type="match status" value="1"/>
</dbReference>
<keyword evidence="9" id="KW-1185">Reference proteome</keyword>
<dbReference type="PROSITE" id="PS51257">
    <property type="entry name" value="PROKAR_LIPOPROTEIN"/>
    <property type="match status" value="1"/>
</dbReference>
<dbReference type="STRING" id="1921803.NIES593_09205"/>
<dbReference type="PRINTS" id="PR00411">
    <property type="entry name" value="PNDRDTASEI"/>
</dbReference>
<evidence type="ECO:0000259" key="7">
    <source>
        <dbReference type="PROSITE" id="PS50206"/>
    </source>
</evidence>